<dbReference type="Pfam" id="PF00447">
    <property type="entry name" value="HSF_DNA-bind"/>
    <property type="match status" value="1"/>
</dbReference>
<gene>
    <name evidence="10" type="primary">CTA8_1</name>
    <name evidence="10" type="ORF">H4219_003907</name>
</gene>
<reference evidence="10" key="1">
    <citation type="submission" date="2022-07" db="EMBL/GenBank/DDBJ databases">
        <title>Phylogenomic reconstructions and comparative analyses of Kickxellomycotina fungi.</title>
        <authorList>
            <person name="Reynolds N.K."/>
            <person name="Stajich J.E."/>
            <person name="Barry K."/>
            <person name="Grigoriev I.V."/>
            <person name="Crous P."/>
            <person name="Smith M.E."/>
        </authorList>
    </citation>
    <scope>NUCLEOTIDE SEQUENCE</scope>
    <source>
        <strain evidence="10">NBRC 100468</strain>
    </source>
</reference>
<evidence type="ECO:0000259" key="9">
    <source>
        <dbReference type="PROSITE" id="PS00434"/>
    </source>
</evidence>
<keyword evidence="10" id="KW-0346">Stress response</keyword>
<name>A0A9W8DSA0_9FUNG</name>
<feature type="region of interest" description="Disordered" evidence="8">
    <location>
        <begin position="123"/>
        <end position="155"/>
    </location>
</feature>
<dbReference type="SMART" id="SM00415">
    <property type="entry name" value="HSF"/>
    <property type="match status" value="1"/>
</dbReference>
<comment type="caution">
    <text evidence="10">The sequence shown here is derived from an EMBL/GenBank/DDBJ whole genome shotgun (WGS) entry which is preliminary data.</text>
</comment>
<organism evidence="10 11">
    <name type="scientific">Mycoemilia scoparia</name>
    <dbReference type="NCBI Taxonomy" id="417184"/>
    <lineage>
        <taxon>Eukaryota</taxon>
        <taxon>Fungi</taxon>
        <taxon>Fungi incertae sedis</taxon>
        <taxon>Zoopagomycota</taxon>
        <taxon>Kickxellomycotina</taxon>
        <taxon>Kickxellomycetes</taxon>
        <taxon>Kickxellales</taxon>
        <taxon>Kickxellaceae</taxon>
        <taxon>Mycoemilia</taxon>
    </lineage>
</organism>
<evidence type="ECO:0000256" key="5">
    <source>
        <dbReference type="ARBA" id="ARBA00023163"/>
    </source>
</evidence>
<keyword evidence="4" id="KW-0238">DNA-binding</keyword>
<evidence type="ECO:0000256" key="4">
    <source>
        <dbReference type="ARBA" id="ARBA00023125"/>
    </source>
</evidence>
<dbReference type="PANTHER" id="PTHR10015:SF427">
    <property type="entry name" value="HEAT SHOCK FACTOR PROTEIN"/>
    <property type="match status" value="1"/>
</dbReference>
<dbReference type="Proteomes" id="UP001150538">
    <property type="component" value="Unassembled WGS sequence"/>
</dbReference>
<feature type="region of interest" description="Disordered" evidence="8">
    <location>
        <begin position="271"/>
        <end position="330"/>
    </location>
</feature>
<comment type="subcellular location">
    <subcellularLocation>
        <location evidence="1">Nucleus</location>
    </subcellularLocation>
</comment>
<sequence length="621" mass="68808">MSVSRRTATINRNLTVPSFLNKLYSMVEDPASNDLIHWSADGQTFIGKLTRHEELAKEVLPRFFKHQNFSSFVRQLNMYGFHKVPHLQQGVLKADDPNAESWEFSNPNFQRGQPDLLHYVKRKKGTKSQEPESSSATTPQPDNISLLSPGRVDDAQSKNTNLQHVLDEIKLIRNHQLAISTELKRIQHENNTMWEETNSARQKYDQQQEMIDRIMQFLATVFSNDKRVNEVLPLKRLLLTDAATNSKTSNGYKGKSPDAFLRTNSLIKRSQDSVEPFNGSDDRFREVTGSNKDPLPHAFEPTSSKTTSSRDGARPGTLISRLGRNVSLGGHKGNIKTVEELQKDIETLNSSIDSITQYITDVIEPNIPKKRKSSLDPFTMSSHSSTPQPPQKKPTTANLITSPRLTYSPTNSLNTGKSTPAPNNADGYAQTVNNLSPEQVDILLKVWQAMQQNGSENSYDPEAISEANPSAPTTEQLEQQLLSLNQQGAISDPANYFLDWDNALSTAPVPTEQLLPTSNPVKTNIDPLTTIPLSQTPAATTNLVSSEPFLLNYSLPLDDDTLATSLPVSNPMSIVPNIPLVTSNPTATNIVSDIPNGRDIRGDLLKTSSLNVEQPPTVSKN</sequence>
<dbReference type="InterPro" id="IPR036390">
    <property type="entry name" value="WH_DNA-bd_sf"/>
</dbReference>
<feature type="compositionally biased region" description="Polar residues" evidence="8">
    <location>
        <begin position="131"/>
        <end position="146"/>
    </location>
</feature>
<dbReference type="Gene3D" id="1.10.10.10">
    <property type="entry name" value="Winged helix-like DNA-binding domain superfamily/Winged helix DNA-binding domain"/>
    <property type="match status" value="1"/>
</dbReference>
<dbReference type="OrthoDB" id="60033at2759"/>
<feature type="region of interest" description="Disordered" evidence="8">
    <location>
        <begin position="368"/>
        <end position="422"/>
    </location>
</feature>
<evidence type="ECO:0000256" key="3">
    <source>
        <dbReference type="ARBA" id="ARBA00023015"/>
    </source>
</evidence>
<dbReference type="InterPro" id="IPR036388">
    <property type="entry name" value="WH-like_DNA-bd_sf"/>
</dbReference>
<evidence type="ECO:0000256" key="2">
    <source>
        <dbReference type="ARBA" id="ARBA00006403"/>
    </source>
</evidence>
<evidence type="ECO:0000313" key="11">
    <source>
        <dbReference type="Proteomes" id="UP001150538"/>
    </source>
</evidence>
<feature type="domain" description="HSF-type DNA-binding" evidence="9">
    <location>
        <begin position="60"/>
        <end position="84"/>
    </location>
</feature>
<dbReference type="AlphaFoldDB" id="A0A9W8DSA0"/>
<dbReference type="EMBL" id="JANBPU010000110">
    <property type="protein sequence ID" value="KAJ1916239.1"/>
    <property type="molecule type" value="Genomic_DNA"/>
</dbReference>
<proteinExistence type="inferred from homology"/>
<keyword evidence="11" id="KW-1185">Reference proteome</keyword>
<dbReference type="GO" id="GO:0003700">
    <property type="term" value="F:DNA-binding transcription factor activity"/>
    <property type="evidence" value="ECO:0007669"/>
    <property type="project" value="InterPro"/>
</dbReference>
<dbReference type="GO" id="GO:0005634">
    <property type="term" value="C:nucleus"/>
    <property type="evidence" value="ECO:0007669"/>
    <property type="project" value="UniProtKB-SubCell"/>
</dbReference>
<evidence type="ECO:0000256" key="8">
    <source>
        <dbReference type="SAM" id="MobiDB-lite"/>
    </source>
</evidence>
<dbReference type="SUPFAM" id="SSF46785">
    <property type="entry name" value="Winged helix' DNA-binding domain"/>
    <property type="match status" value="1"/>
</dbReference>
<dbReference type="InterPro" id="IPR000232">
    <property type="entry name" value="HSF_DNA-bd"/>
</dbReference>
<protein>
    <submittedName>
        <fullName evidence="10">Heat shock transcription factor</fullName>
    </submittedName>
</protein>
<feature type="compositionally biased region" description="Polar residues" evidence="8">
    <location>
        <begin position="397"/>
        <end position="422"/>
    </location>
</feature>
<evidence type="ECO:0000256" key="6">
    <source>
        <dbReference type="ARBA" id="ARBA00023242"/>
    </source>
</evidence>
<dbReference type="PRINTS" id="PR00056">
    <property type="entry name" value="HSFDOMAIN"/>
</dbReference>
<feature type="compositionally biased region" description="Polar residues" evidence="8">
    <location>
        <begin position="301"/>
        <end position="310"/>
    </location>
</feature>
<dbReference type="GO" id="GO:0043565">
    <property type="term" value="F:sequence-specific DNA binding"/>
    <property type="evidence" value="ECO:0007669"/>
    <property type="project" value="InterPro"/>
</dbReference>
<accession>A0A9W8DSA0</accession>
<comment type="similarity">
    <text evidence="2 7">Belongs to the HSF family.</text>
</comment>
<keyword evidence="6" id="KW-0539">Nucleus</keyword>
<keyword evidence="3" id="KW-0805">Transcription regulation</keyword>
<dbReference type="PROSITE" id="PS00434">
    <property type="entry name" value="HSF_DOMAIN"/>
    <property type="match status" value="1"/>
</dbReference>
<evidence type="ECO:0000256" key="7">
    <source>
        <dbReference type="RuleBase" id="RU004020"/>
    </source>
</evidence>
<dbReference type="FunFam" id="1.10.10.10:FF:000027">
    <property type="entry name" value="Heat shock transcription factor 1"/>
    <property type="match status" value="1"/>
</dbReference>
<evidence type="ECO:0000313" key="10">
    <source>
        <dbReference type="EMBL" id="KAJ1916239.1"/>
    </source>
</evidence>
<keyword evidence="5" id="KW-0804">Transcription</keyword>
<evidence type="ECO:0000256" key="1">
    <source>
        <dbReference type="ARBA" id="ARBA00004123"/>
    </source>
</evidence>
<dbReference type="PANTHER" id="PTHR10015">
    <property type="entry name" value="HEAT SHOCK TRANSCRIPTION FACTOR"/>
    <property type="match status" value="1"/>
</dbReference>